<dbReference type="GeneID" id="7448399"/>
<protein>
    <recommendedName>
        <fullName evidence="5">COX assembly mitochondrial protein</fullName>
    </recommendedName>
</protein>
<dbReference type="GO" id="GO:0005739">
    <property type="term" value="C:mitochondrion"/>
    <property type="evidence" value="ECO:0000318"/>
    <property type="project" value="GO_Central"/>
</dbReference>
<dbReference type="EMBL" id="CM000643">
    <property type="protein sequence ID" value="EED91050.1"/>
    <property type="molecule type" value="Genomic_DNA"/>
</dbReference>
<evidence type="ECO:0000256" key="1">
    <source>
        <dbReference type="ARBA" id="ARBA00004173"/>
    </source>
</evidence>
<dbReference type="eggNOG" id="ENOG502R9Z2">
    <property type="taxonomic scope" value="Eukaryota"/>
</dbReference>
<reference evidence="6 7" key="2">
    <citation type="journal article" date="2008" name="Nature">
        <title>The Phaeodactylum genome reveals the evolutionary history of diatom genomes.</title>
        <authorList>
            <person name="Bowler C."/>
            <person name="Allen A.E."/>
            <person name="Badger J.H."/>
            <person name="Grimwood J."/>
            <person name="Jabbari K."/>
            <person name="Kuo A."/>
            <person name="Maheswari U."/>
            <person name="Martens C."/>
            <person name="Maumus F."/>
            <person name="Otillar R.P."/>
            <person name="Rayko E."/>
            <person name="Salamov A."/>
            <person name="Vandepoele K."/>
            <person name="Beszteri B."/>
            <person name="Gruber A."/>
            <person name="Heijde M."/>
            <person name="Katinka M."/>
            <person name="Mock T."/>
            <person name="Valentin K."/>
            <person name="Verret F."/>
            <person name="Berges J.A."/>
            <person name="Brownlee C."/>
            <person name="Cadoret J.P."/>
            <person name="Chiovitti A."/>
            <person name="Choi C.J."/>
            <person name="Coesel S."/>
            <person name="De Martino A."/>
            <person name="Detter J.C."/>
            <person name="Durkin C."/>
            <person name="Falciatore A."/>
            <person name="Fournet J."/>
            <person name="Haruta M."/>
            <person name="Huysman M.J."/>
            <person name="Jenkins B.D."/>
            <person name="Jiroutova K."/>
            <person name="Jorgensen R.E."/>
            <person name="Joubert Y."/>
            <person name="Kaplan A."/>
            <person name="Kroger N."/>
            <person name="Kroth P.G."/>
            <person name="La Roche J."/>
            <person name="Lindquist E."/>
            <person name="Lommer M."/>
            <person name="Martin-Jezequel V."/>
            <person name="Lopez P.J."/>
            <person name="Lucas S."/>
            <person name="Mangogna M."/>
            <person name="McGinnis K."/>
            <person name="Medlin L.K."/>
            <person name="Montsant A."/>
            <person name="Oudot-Le Secq M.P."/>
            <person name="Napoli C."/>
            <person name="Obornik M."/>
            <person name="Parker M.S."/>
            <person name="Petit J.L."/>
            <person name="Porcel B.M."/>
            <person name="Poulsen N."/>
            <person name="Robison M."/>
            <person name="Rychlewski L."/>
            <person name="Rynearson T.A."/>
            <person name="Schmutz J."/>
            <person name="Shapiro H."/>
            <person name="Siaut M."/>
            <person name="Stanley M."/>
            <person name="Sussman M.R."/>
            <person name="Taylor A.R."/>
            <person name="Vardi A."/>
            <person name="von Dassow P."/>
            <person name="Vyverman W."/>
            <person name="Willis A."/>
            <person name="Wyrwicz L.S."/>
            <person name="Rokhsar D.S."/>
            <person name="Weissenbach J."/>
            <person name="Armbrust E.V."/>
            <person name="Green B.R."/>
            <person name="Van de Peer Y."/>
            <person name="Grigoriev I.V."/>
        </authorList>
    </citation>
    <scope>NUCLEOTIDE SEQUENCE [LARGE SCALE GENOMIC DNA]</scope>
    <source>
        <strain evidence="6 7">CCMP1335</strain>
    </source>
</reference>
<dbReference type="RefSeq" id="XP_002290943.1">
    <property type="nucleotide sequence ID" value="XM_002290907.1"/>
</dbReference>
<evidence type="ECO:0000256" key="5">
    <source>
        <dbReference type="RuleBase" id="RU364104"/>
    </source>
</evidence>
<dbReference type="PaxDb" id="35128-Thaps5938"/>
<evidence type="ECO:0000313" key="7">
    <source>
        <dbReference type="Proteomes" id="UP000001449"/>
    </source>
</evidence>
<dbReference type="Proteomes" id="UP000001449">
    <property type="component" value="Chromosome 6"/>
</dbReference>
<evidence type="ECO:0000313" key="6">
    <source>
        <dbReference type="EMBL" id="EED91050.1"/>
    </source>
</evidence>
<keyword evidence="3 5" id="KW-0496">Mitochondrion</keyword>
<evidence type="ECO:0000256" key="4">
    <source>
        <dbReference type="ARBA" id="ARBA00023157"/>
    </source>
</evidence>
<keyword evidence="7" id="KW-1185">Reference proteome</keyword>
<accession>B8C535</accession>
<dbReference type="Pfam" id="PF08583">
    <property type="entry name" value="Cmc1"/>
    <property type="match status" value="1"/>
</dbReference>
<dbReference type="OMA" id="HECHATT"/>
<proteinExistence type="inferred from homology"/>
<reference evidence="6 7" key="1">
    <citation type="journal article" date="2004" name="Science">
        <title>The genome of the diatom Thalassiosira pseudonana: ecology, evolution, and metabolism.</title>
        <authorList>
            <person name="Armbrust E.V."/>
            <person name="Berges J.A."/>
            <person name="Bowler C."/>
            <person name="Green B.R."/>
            <person name="Martinez D."/>
            <person name="Putnam N.H."/>
            <person name="Zhou S."/>
            <person name="Allen A.E."/>
            <person name="Apt K.E."/>
            <person name="Bechner M."/>
            <person name="Brzezinski M.A."/>
            <person name="Chaal B.K."/>
            <person name="Chiovitti A."/>
            <person name="Davis A.K."/>
            <person name="Demarest M.S."/>
            <person name="Detter J.C."/>
            <person name="Glavina T."/>
            <person name="Goodstein D."/>
            <person name="Hadi M.Z."/>
            <person name="Hellsten U."/>
            <person name="Hildebrand M."/>
            <person name="Jenkins B.D."/>
            <person name="Jurka J."/>
            <person name="Kapitonov V.V."/>
            <person name="Kroger N."/>
            <person name="Lau W.W."/>
            <person name="Lane T.W."/>
            <person name="Larimer F.W."/>
            <person name="Lippmeier J.C."/>
            <person name="Lucas S."/>
            <person name="Medina M."/>
            <person name="Montsant A."/>
            <person name="Obornik M."/>
            <person name="Parker M.S."/>
            <person name="Palenik B."/>
            <person name="Pazour G.J."/>
            <person name="Richardson P.M."/>
            <person name="Rynearson T.A."/>
            <person name="Saito M.A."/>
            <person name="Schwartz D.C."/>
            <person name="Thamatrakoln K."/>
            <person name="Valentin K."/>
            <person name="Vardi A."/>
            <person name="Wilkerson F.P."/>
            <person name="Rokhsar D.S."/>
        </authorList>
    </citation>
    <scope>NUCLEOTIDE SEQUENCE [LARGE SCALE GENOMIC DNA]</scope>
    <source>
        <strain evidence="6 7">CCMP1335</strain>
    </source>
</reference>
<dbReference type="KEGG" id="tps:THAPSDRAFT_5938"/>
<sequence>MHPPLDRPHPDCQNEIHALQSCHATSPKLKFWACNQVKFDLDKCLKEEKQKLLYELNKDVEQKRKAEEDVFQMAVGKDVSFEEYLKGDKDYVRAMEERRRRDEGKAAAS</sequence>
<comment type="subcellular location">
    <subcellularLocation>
        <location evidence="1 5">Mitochondrion</location>
    </subcellularLocation>
</comment>
<keyword evidence="4" id="KW-1015">Disulfide bond</keyword>
<evidence type="ECO:0000256" key="2">
    <source>
        <dbReference type="ARBA" id="ARBA00007347"/>
    </source>
</evidence>
<name>B8C535_THAPS</name>
<dbReference type="HOGENOM" id="CLU_2241853_0_0_1"/>
<evidence type="ECO:0000256" key="3">
    <source>
        <dbReference type="ARBA" id="ARBA00023128"/>
    </source>
</evidence>
<comment type="similarity">
    <text evidence="2 5">Belongs to the CMC family.</text>
</comment>
<organism evidence="6 7">
    <name type="scientific">Thalassiosira pseudonana</name>
    <name type="common">Marine diatom</name>
    <name type="synonym">Cyclotella nana</name>
    <dbReference type="NCBI Taxonomy" id="35128"/>
    <lineage>
        <taxon>Eukaryota</taxon>
        <taxon>Sar</taxon>
        <taxon>Stramenopiles</taxon>
        <taxon>Ochrophyta</taxon>
        <taxon>Bacillariophyta</taxon>
        <taxon>Coscinodiscophyceae</taxon>
        <taxon>Thalassiosirophycidae</taxon>
        <taxon>Thalassiosirales</taxon>
        <taxon>Thalassiosiraceae</taxon>
        <taxon>Thalassiosira</taxon>
    </lineage>
</organism>
<dbReference type="InParanoid" id="B8C535"/>
<dbReference type="PANTHER" id="PTHR22977">
    <property type="entry name" value="COX ASSEMBLY MITOCHONDRIAL PROTEIN"/>
    <property type="match status" value="1"/>
</dbReference>
<gene>
    <name evidence="6" type="ORF">THAPSDRAFT_5938</name>
</gene>
<dbReference type="PANTHER" id="PTHR22977:SF1">
    <property type="entry name" value="COX ASSEMBLY MITOCHONDRIAL PROTEIN 2 HOMOLOG"/>
    <property type="match status" value="1"/>
</dbReference>
<dbReference type="InterPro" id="IPR013892">
    <property type="entry name" value="Cyt_c_biogenesis_Cmc1-like"/>
</dbReference>
<dbReference type="STRING" id="35128.B8C535"/>
<dbReference type="AlphaFoldDB" id="B8C535"/>